<accession>C8V4Y9</accession>
<reference evidence="2" key="1">
    <citation type="journal article" date="2005" name="Nature">
        <title>Sequencing of Aspergillus nidulans and comparative analysis with A. fumigatus and A. oryzae.</title>
        <authorList>
            <person name="Galagan J.E."/>
            <person name="Calvo S.E."/>
            <person name="Cuomo C."/>
            <person name="Ma L.J."/>
            <person name="Wortman J.R."/>
            <person name="Batzoglou S."/>
            <person name="Lee S.I."/>
            <person name="Basturkmen M."/>
            <person name="Spevak C.C."/>
            <person name="Clutterbuck J."/>
            <person name="Kapitonov V."/>
            <person name="Jurka J."/>
            <person name="Scazzocchio C."/>
            <person name="Farman M."/>
            <person name="Butler J."/>
            <person name="Purcell S."/>
            <person name="Harris S."/>
            <person name="Braus G.H."/>
            <person name="Draht O."/>
            <person name="Busch S."/>
            <person name="D'Enfert C."/>
            <person name="Bouchier C."/>
            <person name="Goldman G.H."/>
            <person name="Bell-Pedersen D."/>
            <person name="Griffiths-Jones S."/>
            <person name="Doonan J.H."/>
            <person name="Yu J."/>
            <person name="Vienken K."/>
            <person name="Pain A."/>
            <person name="Freitag M."/>
            <person name="Selker E.U."/>
            <person name="Archer D.B."/>
            <person name="Penalva M.A."/>
            <person name="Oakley B.R."/>
            <person name="Momany M."/>
            <person name="Tanaka T."/>
            <person name="Kumagai T."/>
            <person name="Asai K."/>
            <person name="Machida M."/>
            <person name="Nierman W.C."/>
            <person name="Denning D.W."/>
            <person name="Caddick M."/>
            <person name="Hynes M."/>
            <person name="Paoletti M."/>
            <person name="Fischer R."/>
            <person name="Miller B."/>
            <person name="Dyer P."/>
            <person name="Sachs M.S."/>
            <person name="Osmani S.A."/>
            <person name="Birren B.W."/>
        </authorList>
    </citation>
    <scope>NUCLEOTIDE SEQUENCE [LARGE SCALE GENOMIC DNA]</scope>
    <source>
        <strain evidence="2">FGSC A4 / ATCC 38163 / CBS 112.46 / NRRL 194 / M139</strain>
    </source>
</reference>
<dbReference type="VEuPathDB" id="FungiDB:AN4141"/>
<protein>
    <submittedName>
        <fullName evidence="1">Uncharacterized protein</fullName>
    </submittedName>
</protein>
<organism evidence="1 2">
    <name type="scientific">Emericella nidulans (strain FGSC A4 / ATCC 38163 / CBS 112.46 / NRRL 194 / M139)</name>
    <name type="common">Aspergillus nidulans</name>
    <dbReference type="NCBI Taxonomy" id="227321"/>
    <lineage>
        <taxon>Eukaryota</taxon>
        <taxon>Fungi</taxon>
        <taxon>Dikarya</taxon>
        <taxon>Ascomycota</taxon>
        <taxon>Pezizomycotina</taxon>
        <taxon>Eurotiomycetes</taxon>
        <taxon>Eurotiomycetidae</taxon>
        <taxon>Eurotiales</taxon>
        <taxon>Aspergillaceae</taxon>
        <taxon>Aspergillus</taxon>
        <taxon>Aspergillus subgen. Nidulantes</taxon>
    </lineage>
</organism>
<dbReference type="AlphaFoldDB" id="Q5B5N9"/>
<reference evidence="2" key="2">
    <citation type="journal article" date="2009" name="Fungal Genet. Biol.">
        <title>The 2008 update of the Aspergillus nidulans genome annotation: a community effort.</title>
        <authorList>
            <person name="Wortman J.R."/>
            <person name="Gilsenan J.M."/>
            <person name="Joardar V."/>
            <person name="Deegan J."/>
            <person name="Clutterbuck J."/>
            <person name="Andersen M.R."/>
            <person name="Archer D."/>
            <person name="Bencina M."/>
            <person name="Braus G."/>
            <person name="Coutinho P."/>
            <person name="von Dohren H."/>
            <person name="Doonan J."/>
            <person name="Driessen A.J."/>
            <person name="Durek P."/>
            <person name="Espeso E."/>
            <person name="Fekete E."/>
            <person name="Flipphi M."/>
            <person name="Estrada C.G."/>
            <person name="Geysens S."/>
            <person name="Goldman G."/>
            <person name="de Groot P.W."/>
            <person name="Hansen K."/>
            <person name="Harris S.D."/>
            <person name="Heinekamp T."/>
            <person name="Helmstaedt K."/>
            <person name="Henrissat B."/>
            <person name="Hofmann G."/>
            <person name="Homan T."/>
            <person name="Horio T."/>
            <person name="Horiuchi H."/>
            <person name="James S."/>
            <person name="Jones M."/>
            <person name="Karaffa L."/>
            <person name="Karanyi Z."/>
            <person name="Kato M."/>
            <person name="Keller N."/>
            <person name="Kelly D.E."/>
            <person name="Kiel J.A."/>
            <person name="Kim J.M."/>
            <person name="van der Klei I.J."/>
            <person name="Klis F.M."/>
            <person name="Kovalchuk A."/>
            <person name="Krasevec N."/>
            <person name="Kubicek C.P."/>
            <person name="Liu B."/>
            <person name="Maccabe A."/>
            <person name="Meyer V."/>
            <person name="Mirabito P."/>
            <person name="Miskei M."/>
            <person name="Mos M."/>
            <person name="Mullins J."/>
            <person name="Nelson D.R."/>
            <person name="Nielsen J."/>
            <person name="Oakley B.R."/>
            <person name="Osmani S.A."/>
            <person name="Pakula T."/>
            <person name="Paszewski A."/>
            <person name="Paulsen I."/>
            <person name="Pilsyk S."/>
            <person name="Pocsi I."/>
            <person name="Punt P.J."/>
            <person name="Ram A.F."/>
            <person name="Ren Q."/>
            <person name="Robellet X."/>
            <person name="Robson G."/>
            <person name="Seiboth B."/>
            <person name="van Solingen P."/>
            <person name="Specht T."/>
            <person name="Sun J."/>
            <person name="Taheri-Talesh N."/>
            <person name="Takeshita N."/>
            <person name="Ussery D."/>
            <person name="vanKuyk P.A."/>
            <person name="Visser H."/>
            <person name="van de Vondervoort P.J."/>
            <person name="de Vries R.P."/>
            <person name="Walton J."/>
            <person name="Xiang X."/>
            <person name="Xiong Y."/>
            <person name="Zeng A.P."/>
            <person name="Brandt B.W."/>
            <person name="Cornell M.J."/>
            <person name="van den Hondel C.A."/>
            <person name="Visser J."/>
            <person name="Oliver S.G."/>
            <person name="Turner G."/>
        </authorList>
    </citation>
    <scope>GENOME REANNOTATION</scope>
    <source>
        <strain evidence="2">FGSC A4 / ATCC 38163 / CBS 112.46 / NRRL 194 / M139</strain>
    </source>
</reference>
<dbReference type="EMBL" id="BN001302">
    <property type="protein sequence ID" value="CBF74617.1"/>
    <property type="molecule type" value="Genomic_DNA"/>
</dbReference>
<sequence>MYMSVTQQNSPIVLDALGFEKSAALLQHRESLTSSFYARIARFLSVEVSFAHETSAVQPFKRLGTIQYLVGTSCNDILIFPLSPDLPGSPFAKVHPRSSDRRQKPGRIPIGHSGVLGRYWALCSGIGKLYYPSIG</sequence>
<proteinExistence type="predicted"/>
<dbReference type="HOGENOM" id="CLU_1885738_0_0_1"/>
<dbReference type="RefSeq" id="XP_661745.1">
    <property type="nucleotide sequence ID" value="XM_656653.1"/>
</dbReference>
<dbReference type="InParanoid" id="Q5B5N9"/>
<name>Q5B5N9_EMENI</name>
<accession>Q5B5N9</accession>
<evidence type="ECO:0000313" key="2">
    <source>
        <dbReference type="Proteomes" id="UP000000560"/>
    </source>
</evidence>
<dbReference type="KEGG" id="ani:ANIA_04141"/>
<evidence type="ECO:0000313" key="1">
    <source>
        <dbReference type="EMBL" id="CBF74617.1"/>
    </source>
</evidence>
<keyword evidence="2" id="KW-1185">Reference proteome</keyword>
<gene>
    <name evidence="1" type="ORF">ANIA_04141</name>
</gene>
<dbReference type="Proteomes" id="UP000000560">
    <property type="component" value="Chromosome II"/>
</dbReference>
<dbReference type="GeneID" id="2873564"/>